<organism evidence="2 3">
    <name type="scientific">Macrolepiota fuliginosa MF-IS2</name>
    <dbReference type="NCBI Taxonomy" id="1400762"/>
    <lineage>
        <taxon>Eukaryota</taxon>
        <taxon>Fungi</taxon>
        <taxon>Dikarya</taxon>
        <taxon>Basidiomycota</taxon>
        <taxon>Agaricomycotina</taxon>
        <taxon>Agaricomycetes</taxon>
        <taxon>Agaricomycetidae</taxon>
        <taxon>Agaricales</taxon>
        <taxon>Agaricineae</taxon>
        <taxon>Agaricaceae</taxon>
        <taxon>Macrolepiota</taxon>
    </lineage>
</organism>
<evidence type="ECO:0000313" key="3">
    <source>
        <dbReference type="Proteomes" id="UP000807342"/>
    </source>
</evidence>
<protein>
    <submittedName>
        <fullName evidence="2">Uncharacterized protein</fullName>
    </submittedName>
</protein>
<comment type="caution">
    <text evidence="2">The sequence shown here is derived from an EMBL/GenBank/DDBJ whole genome shotgun (WGS) entry which is preliminary data.</text>
</comment>
<feature type="compositionally biased region" description="Basic and acidic residues" evidence="1">
    <location>
        <begin position="265"/>
        <end position="284"/>
    </location>
</feature>
<dbReference type="Proteomes" id="UP000807342">
    <property type="component" value="Unassembled WGS sequence"/>
</dbReference>
<dbReference type="EMBL" id="MU151141">
    <property type="protein sequence ID" value="KAF9449063.1"/>
    <property type="molecule type" value="Genomic_DNA"/>
</dbReference>
<name>A0A9P6C5B7_9AGAR</name>
<feature type="compositionally biased region" description="Acidic residues" evidence="1">
    <location>
        <begin position="250"/>
        <end position="264"/>
    </location>
</feature>
<sequence>MSVSPPPSKGVERFCEDKWNTNPPQVTSYLTYPRFEPSGDHNSAIYASPICGFGWRFQFIDTFHYQRSSSMPRVQELVGQLEVTFQPQRCSSMPFSNVKVRVKVSYPMDEAKSVHEREFVDVSVIKDSELGIYTEPLRYKGQTQVEITLTFNPSDGLSLPTTPSINTRIALRHSLDGPTFVDTKFYLFSTKVQGRPALPKIVFAKSMLLTNSSSYLHDLLTPGTGFANGTPCDLRQNVPEEVAKLDPDAFEYDSDSDLEDDEEMLDTKGKGKAPEAPSLHDIRNSVEDPGPLSTGLCDGRAFAINGTAYTTWKSFMFYTYTNDIRFNSLKSQRSTTDPLKSRTPPADSDIVSCSPKSMYRFADYVRIDFSRFLLSDVFIHSGRSISFEVACERRDQEEPF</sequence>
<evidence type="ECO:0000256" key="1">
    <source>
        <dbReference type="SAM" id="MobiDB-lite"/>
    </source>
</evidence>
<evidence type="ECO:0000313" key="2">
    <source>
        <dbReference type="EMBL" id="KAF9449063.1"/>
    </source>
</evidence>
<feature type="region of interest" description="Disordered" evidence="1">
    <location>
        <begin position="250"/>
        <end position="284"/>
    </location>
</feature>
<reference evidence="2" key="1">
    <citation type="submission" date="2020-11" db="EMBL/GenBank/DDBJ databases">
        <authorList>
            <consortium name="DOE Joint Genome Institute"/>
            <person name="Ahrendt S."/>
            <person name="Riley R."/>
            <person name="Andreopoulos W."/>
            <person name="Labutti K."/>
            <person name="Pangilinan J."/>
            <person name="Ruiz-Duenas F.J."/>
            <person name="Barrasa J.M."/>
            <person name="Sanchez-Garcia M."/>
            <person name="Camarero S."/>
            <person name="Miyauchi S."/>
            <person name="Serrano A."/>
            <person name="Linde D."/>
            <person name="Babiker R."/>
            <person name="Drula E."/>
            <person name="Ayuso-Fernandez I."/>
            <person name="Pacheco R."/>
            <person name="Padilla G."/>
            <person name="Ferreira P."/>
            <person name="Barriuso J."/>
            <person name="Kellner H."/>
            <person name="Castanera R."/>
            <person name="Alfaro M."/>
            <person name="Ramirez L."/>
            <person name="Pisabarro A.G."/>
            <person name="Kuo A."/>
            <person name="Tritt A."/>
            <person name="Lipzen A."/>
            <person name="He G."/>
            <person name="Yan M."/>
            <person name="Ng V."/>
            <person name="Cullen D."/>
            <person name="Martin F."/>
            <person name="Rosso M.-N."/>
            <person name="Henrissat B."/>
            <person name="Hibbett D."/>
            <person name="Martinez A.T."/>
            <person name="Grigoriev I.V."/>
        </authorList>
    </citation>
    <scope>NUCLEOTIDE SEQUENCE</scope>
    <source>
        <strain evidence="2">MF-IS2</strain>
    </source>
</reference>
<dbReference type="AlphaFoldDB" id="A0A9P6C5B7"/>
<gene>
    <name evidence="2" type="ORF">P691DRAFT_585480</name>
</gene>
<accession>A0A9P6C5B7</accession>
<dbReference type="OrthoDB" id="3047532at2759"/>
<proteinExistence type="predicted"/>
<keyword evidence="3" id="KW-1185">Reference proteome</keyword>